<dbReference type="RefSeq" id="WP_008910005.1">
    <property type="nucleotide sequence ID" value="NZ_CAKP01000154.1"/>
</dbReference>
<dbReference type="Gene3D" id="3.40.50.10770">
    <property type="entry name" value="Hypothetical protein VC1899 like domain (Restriction endonuclease-like)"/>
    <property type="match status" value="1"/>
</dbReference>
<dbReference type="EMBL" id="CAKP01000154">
    <property type="protein sequence ID" value="CCJ34765.1"/>
    <property type="molecule type" value="Genomic_DNA"/>
</dbReference>
<dbReference type="Pfam" id="PF09651">
    <property type="entry name" value="Cas_APE2256"/>
    <property type="match status" value="1"/>
</dbReference>
<dbReference type="eggNOG" id="COG4006">
    <property type="taxonomic scope" value="Bacteria"/>
</dbReference>
<evidence type="ECO:0000256" key="1">
    <source>
        <dbReference type="SAM" id="Coils"/>
    </source>
</evidence>
<evidence type="ECO:0000259" key="2">
    <source>
        <dbReference type="Pfam" id="PF09651"/>
    </source>
</evidence>
<evidence type="ECO:0000313" key="4">
    <source>
        <dbReference type="Proteomes" id="UP000007652"/>
    </source>
</evidence>
<protein>
    <recommendedName>
        <fullName evidence="2">CRISPR system ring nuclease SSO1393-like domain-containing protein</fullName>
    </recommendedName>
</protein>
<keyword evidence="1" id="KW-0175">Coiled coil</keyword>
<feature type="domain" description="CRISPR system ring nuclease SSO1393-like" evidence="2">
    <location>
        <begin position="54"/>
        <end position="187"/>
    </location>
</feature>
<dbReference type="OrthoDB" id="2973119at2"/>
<comment type="caution">
    <text evidence="3">The sequence shown here is derived from an EMBL/GenBank/DDBJ whole genome shotgun (WGS) entry which is preliminary data.</text>
</comment>
<reference evidence="3 4" key="1">
    <citation type="journal article" date="2011" name="J. Bacteriol.">
        <title>Draft genome sequence of Caloramator australicus strain RC3T, a thermoanaerobe from the Great Artesian Basin of Australia.</title>
        <authorList>
            <person name="Ogg C.D."/>
            <person name="Patel B.K.C."/>
        </authorList>
    </citation>
    <scope>NUCLEOTIDE SEQUENCE [LARGE SCALE GENOMIC DNA]</scope>
    <source>
        <strain evidence="3 4">RC3</strain>
    </source>
</reference>
<keyword evidence="4" id="KW-1185">Reference proteome</keyword>
<dbReference type="Proteomes" id="UP000007652">
    <property type="component" value="Unassembled WGS sequence"/>
</dbReference>
<evidence type="ECO:0000313" key="3">
    <source>
        <dbReference type="EMBL" id="CCJ34765.1"/>
    </source>
</evidence>
<gene>
    <name evidence="3" type="ORF">CAAU_2682</name>
</gene>
<feature type="coiled-coil region" evidence="1">
    <location>
        <begin position="200"/>
        <end position="227"/>
    </location>
</feature>
<dbReference type="InterPro" id="IPR013442">
    <property type="entry name" value="SSO1393-like"/>
</dbReference>
<dbReference type="AlphaFoldDB" id="I7LKW4"/>
<name>I7LKW4_9CLOT</name>
<sequence>MKIKYKNIIMTGGISLFNKNNIIHELYPELTKKHILEKININNIIKGIENNPNKVSAEFSILYALQKQNELQDKPNITILHTDTISGKKAAEINKKIFEKLYDANVKLIKIDYVDVNDKIKLNRALGNFMQEISSELLKYNTIDTFFAPIGGYKLITYLGYAAGSFFGYSTGYIYEDAIVLMKIPPIPIKIDIEALLTHLELIKKINNNLQVDINELNNKEKDFIENNSFFFEKVDINNTTYVALNAFGIFLLEDYLQTKKFVTKEVQNLISQNPEAKHFIYSQILEMVKKINSYSKGKDNSSALIGVLFHNNNYGFNYPNLYKGSSNGKYCFRALWDNDIDGIKIFKIWLDHNKYQLECNQIKNNPCLREKYKSSFLFELNDY</sequence>
<organism evidence="3 4">
    <name type="scientific">Caloramator australicus RC3</name>
    <dbReference type="NCBI Taxonomy" id="857293"/>
    <lineage>
        <taxon>Bacteria</taxon>
        <taxon>Bacillati</taxon>
        <taxon>Bacillota</taxon>
        <taxon>Clostridia</taxon>
        <taxon>Eubacteriales</taxon>
        <taxon>Clostridiaceae</taxon>
        <taxon>Caloramator</taxon>
    </lineage>
</organism>
<accession>I7LKW4</accession>
<proteinExistence type="predicted"/>